<dbReference type="AlphaFoldDB" id="A0A3L6R6T7"/>
<evidence type="ECO:0000256" key="2">
    <source>
        <dbReference type="PROSITE-ProRule" id="PRU00285"/>
    </source>
</evidence>
<dbReference type="PROSITE" id="PS01031">
    <property type="entry name" value="SHSP"/>
    <property type="match status" value="1"/>
</dbReference>
<protein>
    <submittedName>
        <fullName evidence="6">18.8 kDa class V heat shock protein</fullName>
    </submittedName>
</protein>
<evidence type="ECO:0000313" key="6">
    <source>
        <dbReference type="EMBL" id="RLM97990.1"/>
    </source>
</evidence>
<sequence>MAGEPAKNGNKDSFNSGRARHGLLLPHGEGGALAPGAPAAAAAVAVAVAPLRPPILSGGFGAAPGGQPRVRKEEIRVEVLDARYLVIRTELADTAAVAGAEEDDGRRRGFDRKFRLPGMVDVDSISAEYTHGVLTVTVPRMHTQA</sequence>
<dbReference type="EMBL" id="PQIB02000009">
    <property type="protein sequence ID" value="RLM97990.1"/>
    <property type="molecule type" value="Genomic_DNA"/>
</dbReference>
<accession>A0A3L6R6T7</accession>
<keyword evidence="7" id="KW-1185">Reference proteome</keyword>
<dbReference type="PANTHER" id="PTHR11527">
    <property type="entry name" value="HEAT-SHOCK PROTEIN 20 FAMILY MEMBER"/>
    <property type="match status" value="1"/>
</dbReference>
<dbReference type="CDD" id="cd06464">
    <property type="entry name" value="ACD_sHsps-like"/>
    <property type="match status" value="1"/>
</dbReference>
<feature type="region of interest" description="Disordered" evidence="4">
    <location>
        <begin position="1"/>
        <end position="22"/>
    </location>
</feature>
<dbReference type="OrthoDB" id="1431247at2759"/>
<proteinExistence type="inferred from homology"/>
<keyword evidence="1 6" id="KW-0346">Stress response</keyword>
<gene>
    <name evidence="6" type="ORF">C2845_PM06G24990</name>
</gene>
<evidence type="ECO:0000256" key="1">
    <source>
        <dbReference type="ARBA" id="ARBA00023016"/>
    </source>
</evidence>
<evidence type="ECO:0000256" key="4">
    <source>
        <dbReference type="SAM" id="MobiDB-lite"/>
    </source>
</evidence>
<comment type="caution">
    <text evidence="6">The sequence shown here is derived from an EMBL/GenBank/DDBJ whole genome shotgun (WGS) entry which is preliminary data.</text>
</comment>
<dbReference type="InterPro" id="IPR008978">
    <property type="entry name" value="HSP20-like_chaperone"/>
</dbReference>
<evidence type="ECO:0000256" key="3">
    <source>
        <dbReference type="RuleBase" id="RU003616"/>
    </source>
</evidence>
<dbReference type="Gene3D" id="2.60.40.790">
    <property type="match status" value="1"/>
</dbReference>
<dbReference type="SUPFAM" id="SSF49764">
    <property type="entry name" value="HSP20-like chaperones"/>
    <property type="match status" value="1"/>
</dbReference>
<comment type="similarity">
    <text evidence="2 3">Belongs to the small heat shock protein (HSP20) family.</text>
</comment>
<dbReference type="InterPro" id="IPR002068">
    <property type="entry name" value="A-crystallin/Hsp20_dom"/>
</dbReference>
<organism evidence="6 7">
    <name type="scientific">Panicum miliaceum</name>
    <name type="common">Proso millet</name>
    <name type="synonym">Broomcorn millet</name>
    <dbReference type="NCBI Taxonomy" id="4540"/>
    <lineage>
        <taxon>Eukaryota</taxon>
        <taxon>Viridiplantae</taxon>
        <taxon>Streptophyta</taxon>
        <taxon>Embryophyta</taxon>
        <taxon>Tracheophyta</taxon>
        <taxon>Spermatophyta</taxon>
        <taxon>Magnoliopsida</taxon>
        <taxon>Liliopsida</taxon>
        <taxon>Poales</taxon>
        <taxon>Poaceae</taxon>
        <taxon>PACMAD clade</taxon>
        <taxon>Panicoideae</taxon>
        <taxon>Panicodae</taxon>
        <taxon>Paniceae</taxon>
        <taxon>Panicinae</taxon>
        <taxon>Panicum</taxon>
        <taxon>Panicum sect. Panicum</taxon>
    </lineage>
</organism>
<dbReference type="STRING" id="4540.A0A3L6R6T7"/>
<dbReference type="InterPro" id="IPR031107">
    <property type="entry name" value="Small_HSP"/>
</dbReference>
<evidence type="ECO:0000259" key="5">
    <source>
        <dbReference type="PROSITE" id="PS01031"/>
    </source>
</evidence>
<feature type="domain" description="SHSP" evidence="5">
    <location>
        <begin position="42"/>
        <end position="145"/>
    </location>
</feature>
<reference evidence="7" key="1">
    <citation type="journal article" date="2019" name="Nat. Commun.">
        <title>The genome of broomcorn millet.</title>
        <authorList>
            <person name="Zou C."/>
            <person name="Miki D."/>
            <person name="Li D."/>
            <person name="Tang Q."/>
            <person name="Xiao L."/>
            <person name="Rajput S."/>
            <person name="Deng P."/>
            <person name="Jia W."/>
            <person name="Huang R."/>
            <person name="Zhang M."/>
            <person name="Sun Y."/>
            <person name="Hu J."/>
            <person name="Fu X."/>
            <person name="Schnable P.S."/>
            <person name="Li F."/>
            <person name="Zhang H."/>
            <person name="Feng B."/>
            <person name="Zhu X."/>
            <person name="Liu R."/>
            <person name="Schnable J.C."/>
            <person name="Zhu J.-K."/>
            <person name="Zhang H."/>
        </authorList>
    </citation>
    <scope>NUCLEOTIDE SEQUENCE [LARGE SCALE GENOMIC DNA]</scope>
</reference>
<dbReference type="Pfam" id="PF00011">
    <property type="entry name" value="HSP20"/>
    <property type="match status" value="1"/>
</dbReference>
<evidence type="ECO:0000313" key="7">
    <source>
        <dbReference type="Proteomes" id="UP000275267"/>
    </source>
</evidence>
<name>A0A3L6R6T7_PANMI</name>
<dbReference type="Proteomes" id="UP000275267">
    <property type="component" value="Unassembled WGS sequence"/>
</dbReference>